<organism evidence="7 8">
    <name type="scientific">Petrotoga olearia DSM 13574</name>
    <dbReference type="NCBI Taxonomy" id="1122955"/>
    <lineage>
        <taxon>Bacteria</taxon>
        <taxon>Thermotogati</taxon>
        <taxon>Thermotogota</taxon>
        <taxon>Thermotogae</taxon>
        <taxon>Petrotogales</taxon>
        <taxon>Petrotogaceae</taxon>
        <taxon>Petrotoga</taxon>
    </lineage>
</organism>
<dbReference type="GO" id="GO:0070475">
    <property type="term" value="P:rRNA base methylation"/>
    <property type="evidence" value="ECO:0007669"/>
    <property type="project" value="UniProtKB-UniRule"/>
</dbReference>
<evidence type="ECO:0000256" key="3">
    <source>
        <dbReference type="ARBA" id="ARBA00022603"/>
    </source>
</evidence>
<sequence length="298" mass="34353">MVRKYNDFHKSVMVEEILSYLITKKDGVYVDCTAGEGGHIKAILEFTNSKAKIIGVDVDYEVLEIAEQRLKDLSDNVVLIKSSYKDIDIVLRGLDIDKVDGFLMDLGVSTFQLKGENRGFTFTKDEPLDMRMDTEAKKDAAYIVNNYSQEELRRIIFEYGEEKRFAYSISKSIIKSRPINTTQDLVSAIRKGLPSSITHDRHRHFATKTFQALRIEVNEELKNIEETLVKFENFLNTGARVAVISFHSLEDRIIKNFFKNNERYNFLTPKPILPSQEEIKYNSRSRSAKLRVAEYIGV</sequence>
<dbReference type="Gene3D" id="3.40.50.150">
    <property type="entry name" value="Vaccinia Virus protein VP39"/>
    <property type="match status" value="1"/>
</dbReference>
<dbReference type="SUPFAM" id="SSF53335">
    <property type="entry name" value="S-adenosyl-L-methionine-dependent methyltransferases"/>
    <property type="match status" value="1"/>
</dbReference>
<reference evidence="7 8" key="1">
    <citation type="submission" date="2013-12" db="EMBL/GenBank/DDBJ databases">
        <title>Comparative genomics of Petrotoga isolates.</title>
        <authorList>
            <person name="Nesbo C.L."/>
            <person name="Charchuk R."/>
            <person name="Chow K."/>
        </authorList>
    </citation>
    <scope>NUCLEOTIDE SEQUENCE [LARGE SCALE GENOMIC DNA]</scope>
    <source>
        <strain evidence="7 8">DSM 13574</strain>
    </source>
</reference>
<dbReference type="Proteomes" id="UP000236434">
    <property type="component" value="Unassembled WGS sequence"/>
</dbReference>
<evidence type="ECO:0000256" key="5">
    <source>
        <dbReference type="ARBA" id="ARBA00022691"/>
    </source>
</evidence>
<name>A0A2K1P4H4_9BACT</name>
<comment type="function">
    <text evidence="6">Specifically methylates the N4 position of cytidine in position 1402 (C1402) of 16S rRNA.</text>
</comment>
<dbReference type="AlphaFoldDB" id="A0A2K1P4H4"/>
<keyword evidence="6" id="KW-0963">Cytoplasm</keyword>
<comment type="caution">
    <text evidence="7">The sequence shown here is derived from an EMBL/GenBank/DDBJ whole genome shotgun (WGS) entry which is preliminary data.</text>
</comment>
<feature type="binding site" evidence="6">
    <location>
        <position position="84"/>
    </location>
    <ligand>
        <name>S-adenosyl-L-methionine</name>
        <dbReference type="ChEBI" id="CHEBI:59789"/>
    </ligand>
</feature>
<evidence type="ECO:0000256" key="4">
    <source>
        <dbReference type="ARBA" id="ARBA00022679"/>
    </source>
</evidence>
<dbReference type="OrthoDB" id="9806637at2"/>
<comment type="similarity">
    <text evidence="1 6">Belongs to the methyltransferase superfamily. RsmH family.</text>
</comment>
<dbReference type="GO" id="GO:0005737">
    <property type="term" value="C:cytoplasm"/>
    <property type="evidence" value="ECO:0007669"/>
    <property type="project" value="UniProtKB-SubCell"/>
</dbReference>
<dbReference type="EC" id="2.1.1.199" evidence="6"/>
<feature type="binding site" evidence="6">
    <location>
        <position position="57"/>
    </location>
    <ligand>
        <name>S-adenosyl-L-methionine</name>
        <dbReference type="ChEBI" id="CHEBI:59789"/>
    </ligand>
</feature>
<evidence type="ECO:0000313" key="7">
    <source>
        <dbReference type="EMBL" id="PNR97688.1"/>
    </source>
</evidence>
<dbReference type="Pfam" id="PF01795">
    <property type="entry name" value="Methyltransf_5"/>
    <property type="match status" value="1"/>
</dbReference>
<dbReference type="PANTHER" id="PTHR11265">
    <property type="entry name" value="S-ADENOSYL-METHYLTRANSFERASE MRAW"/>
    <property type="match status" value="1"/>
</dbReference>
<dbReference type="SUPFAM" id="SSF81799">
    <property type="entry name" value="Putative methyltransferase TM0872, insert domain"/>
    <property type="match status" value="1"/>
</dbReference>
<dbReference type="InterPro" id="IPR002903">
    <property type="entry name" value="RsmH"/>
</dbReference>
<evidence type="ECO:0000256" key="2">
    <source>
        <dbReference type="ARBA" id="ARBA00022552"/>
    </source>
</evidence>
<dbReference type="Gene3D" id="1.10.150.170">
    <property type="entry name" value="Putative methyltransferase TM0872, insert domain"/>
    <property type="match status" value="1"/>
</dbReference>
<comment type="subcellular location">
    <subcellularLocation>
        <location evidence="6">Cytoplasm</location>
    </subcellularLocation>
</comment>
<dbReference type="RefSeq" id="WP_103066523.1">
    <property type="nucleotide sequence ID" value="NZ_AZRL01000004.1"/>
</dbReference>
<keyword evidence="4 6" id="KW-0808">Transferase</keyword>
<keyword evidence="5 6" id="KW-0949">S-adenosyl-L-methionine</keyword>
<keyword evidence="2 6" id="KW-0698">rRNA processing</keyword>
<gene>
    <name evidence="6" type="primary">rsmH</name>
    <name evidence="7" type="ORF">X929_02865</name>
</gene>
<evidence type="ECO:0000256" key="6">
    <source>
        <dbReference type="HAMAP-Rule" id="MF_01007"/>
    </source>
</evidence>
<feature type="binding site" evidence="6">
    <location>
        <position position="105"/>
    </location>
    <ligand>
        <name>S-adenosyl-L-methionine</name>
        <dbReference type="ChEBI" id="CHEBI:59789"/>
    </ligand>
</feature>
<dbReference type="EMBL" id="AZRL01000004">
    <property type="protein sequence ID" value="PNR97688.1"/>
    <property type="molecule type" value="Genomic_DNA"/>
</dbReference>
<proteinExistence type="inferred from homology"/>
<evidence type="ECO:0000256" key="1">
    <source>
        <dbReference type="ARBA" id="ARBA00010396"/>
    </source>
</evidence>
<dbReference type="PIRSF" id="PIRSF004486">
    <property type="entry name" value="MraW"/>
    <property type="match status" value="1"/>
</dbReference>
<evidence type="ECO:0000313" key="8">
    <source>
        <dbReference type="Proteomes" id="UP000236434"/>
    </source>
</evidence>
<dbReference type="InterPro" id="IPR029063">
    <property type="entry name" value="SAM-dependent_MTases_sf"/>
</dbReference>
<dbReference type="InterPro" id="IPR023397">
    <property type="entry name" value="SAM-dep_MeTrfase_MraW_recog"/>
</dbReference>
<dbReference type="NCBIfam" id="TIGR00006">
    <property type="entry name" value="16S rRNA (cytosine(1402)-N(4))-methyltransferase RsmH"/>
    <property type="match status" value="1"/>
</dbReference>
<dbReference type="GO" id="GO:0071424">
    <property type="term" value="F:rRNA (cytosine-N4-)-methyltransferase activity"/>
    <property type="evidence" value="ECO:0007669"/>
    <property type="project" value="UniProtKB-UniRule"/>
</dbReference>
<protein>
    <recommendedName>
        <fullName evidence="6">Ribosomal RNA small subunit methyltransferase H</fullName>
        <ecNumber evidence="6">2.1.1.199</ecNumber>
    </recommendedName>
    <alternativeName>
        <fullName evidence="6">16S rRNA m(4)C1402 methyltransferase</fullName>
    </alternativeName>
    <alternativeName>
        <fullName evidence="6">rRNA (cytosine-N(4)-)-methyltransferase RsmH</fullName>
    </alternativeName>
</protein>
<comment type="catalytic activity">
    <reaction evidence="6">
        <text>cytidine(1402) in 16S rRNA + S-adenosyl-L-methionine = N(4)-methylcytidine(1402) in 16S rRNA + S-adenosyl-L-homocysteine + H(+)</text>
        <dbReference type="Rhea" id="RHEA:42928"/>
        <dbReference type="Rhea" id="RHEA-COMP:10286"/>
        <dbReference type="Rhea" id="RHEA-COMP:10287"/>
        <dbReference type="ChEBI" id="CHEBI:15378"/>
        <dbReference type="ChEBI" id="CHEBI:57856"/>
        <dbReference type="ChEBI" id="CHEBI:59789"/>
        <dbReference type="ChEBI" id="CHEBI:74506"/>
        <dbReference type="ChEBI" id="CHEBI:82748"/>
        <dbReference type="EC" id="2.1.1.199"/>
    </reaction>
</comment>
<feature type="binding site" evidence="6">
    <location>
        <begin position="37"/>
        <end position="39"/>
    </location>
    <ligand>
        <name>S-adenosyl-L-methionine</name>
        <dbReference type="ChEBI" id="CHEBI:59789"/>
    </ligand>
</feature>
<keyword evidence="3 6" id="KW-0489">Methyltransferase</keyword>
<accession>A0A2K1P4H4</accession>
<dbReference type="HAMAP" id="MF_01007">
    <property type="entry name" value="16SrRNA_methyltr_H"/>
    <property type="match status" value="1"/>
</dbReference>
<feature type="binding site" evidence="6">
    <location>
        <position position="112"/>
    </location>
    <ligand>
        <name>S-adenosyl-L-methionine</name>
        <dbReference type="ChEBI" id="CHEBI:59789"/>
    </ligand>
</feature>
<dbReference type="PANTHER" id="PTHR11265:SF0">
    <property type="entry name" value="12S RRNA N4-METHYLCYTIDINE METHYLTRANSFERASE"/>
    <property type="match status" value="1"/>
</dbReference>